<evidence type="ECO:0000313" key="2">
    <source>
        <dbReference type="EMBL" id="PIL25249.1"/>
    </source>
</evidence>
<sequence length="187" mass="18739">MGGSDSKSAAPKDEDGLNGLMPPKPVCWRCIGAPPAEDIEMDGAPVEFVCAVAPVGCDESEEKSESENVEPEVVLDVGCDASGERPPKLGFCVTPAGLDSNANDVATLAMIDGPFALAPFAGGLDVPFSCDAGANPPKLGNAPVCIGCCCGCCCWVLTPIASSIRVGGLGTGGGAVTTCPNGLREPV</sequence>
<comment type="caution">
    <text evidence="2">The sequence shown here is derived from an EMBL/GenBank/DDBJ whole genome shotgun (WGS) entry which is preliminary data.</text>
</comment>
<evidence type="ECO:0000256" key="1">
    <source>
        <dbReference type="SAM" id="MobiDB-lite"/>
    </source>
</evidence>
<gene>
    <name evidence="2" type="ORF">GSI_13138</name>
</gene>
<reference evidence="2 3" key="1">
    <citation type="journal article" date="2015" name="Sci. Rep.">
        <title>Chromosome-level genome map provides insights into diverse defense mechanisms in the medicinal fungus Ganoderma sinense.</title>
        <authorList>
            <person name="Zhu Y."/>
            <person name="Xu J."/>
            <person name="Sun C."/>
            <person name="Zhou S."/>
            <person name="Xu H."/>
            <person name="Nelson D.R."/>
            <person name="Qian J."/>
            <person name="Song J."/>
            <person name="Luo H."/>
            <person name="Xiang L."/>
            <person name="Li Y."/>
            <person name="Xu Z."/>
            <person name="Ji A."/>
            <person name="Wang L."/>
            <person name="Lu S."/>
            <person name="Hayward A."/>
            <person name="Sun W."/>
            <person name="Li X."/>
            <person name="Schwartz D.C."/>
            <person name="Wang Y."/>
            <person name="Chen S."/>
        </authorList>
    </citation>
    <scope>NUCLEOTIDE SEQUENCE [LARGE SCALE GENOMIC DNA]</scope>
    <source>
        <strain evidence="2 3">ZZ0214-1</strain>
    </source>
</reference>
<protein>
    <submittedName>
        <fullName evidence="2">Uncharacterized protein</fullName>
    </submittedName>
</protein>
<dbReference type="Proteomes" id="UP000230002">
    <property type="component" value="Unassembled WGS sequence"/>
</dbReference>
<proteinExistence type="predicted"/>
<dbReference type="AlphaFoldDB" id="A0A2G8RUS6"/>
<dbReference type="EMBL" id="AYKW01000056">
    <property type="protein sequence ID" value="PIL25249.1"/>
    <property type="molecule type" value="Genomic_DNA"/>
</dbReference>
<name>A0A2G8RUS6_9APHY</name>
<evidence type="ECO:0000313" key="3">
    <source>
        <dbReference type="Proteomes" id="UP000230002"/>
    </source>
</evidence>
<keyword evidence="3" id="KW-1185">Reference proteome</keyword>
<organism evidence="2 3">
    <name type="scientific">Ganoderma sinense ZZ0214-1</name>
    <dbReference type="NCBI Taxonomy" id="1077348"/>
    <lineage>
        <taxon>Eukaryota</taxon>
        <taxon>Fungi</taxon>
        <taxon>Dikarya</taxon>
        <taxon>Basidiomycota</taxon>
        <taxon>Agaricomycotina</taxon>
        <taxon>Agaricomycetes</taxon>
        <taxon>Polyporales</taxon>
        <taxon>Polyporaceae</taxon>
        <taxon>Ganoderma</taxon>
    </lineage>
</organism>
<feature type="region of interest" description="Disordered" evidence="1">
    <location>
        <begin position="1"/>
        <end position="22"/>
    </location>
</feature>
<accession>A0A2G8RUS6</accession>